<dbReference type="FunFam" id="3.40.50.300:FF:000032">
    <property type="entry name" value="Export ABC transporter ATP-binding protein"/>
    <property type="match status" value="1"/>
</dbReference>
<dbReference type="EMBL" id="SNRY01001163">
    <property type="protein sequence ID" value="KAA6333031.1"/>
    <property type="molecule type" value="Genomic_DNA"/>
</dbReference>
<dbReference type="GO" id="GO:0016887">
    <property type="term" value="F:ATP hydrolysis activity"/>
    <property type="evidence" value="ECO:0007669"/>
    <property type="project" value="InterPro"/>
</dbReference>
<evidence type="ECO:0000256" key="1">
    <source>
        <dbReference type="ARBA" id="ARBA00022448"/>
    </source>
</evidence>
<keyword evidence="2" id="KW-0547">Nucleotide-binding</keyword>
<sequence length="253" mass="28220">MNAIIKIQNLQRTFEVGSEKVHALKGISFEVNKGEFVSIMGTSGSGKSTLLNILGCLDRPNAGEYLIDDISVKELSEDELSILRNRKIGFVFQNYSLLPRTSALEQVELPLLYNNAVTDKQRHERAEQALEQVGLKDRMKHTPNQMSGGQQQRVAIARALAGDPVMLLADEATGNLDTRTSYEIMCLFQELHNKGKSIVFVTHEPDIATFTERTILLNDGIIAKDGKVETQSARQMLESMSNSNLQIENQQNE</sequence>
<keyword evidence="3 5" id="KW-0067">ATP-binding</keyword>
<dbReference type="CDD" id="cd03255">
    <property type="entry name" value="ABC_MJ0796_LolCDE_FtsE"/>
    <property type="match status" value="1"/>
</dbReference>
<dbReference type="InterPro" id="IPR017871">
    <property type="entry name" value="ABC_transporter-like_CS"/>
</dbReference>
<dbReference type="PROSITE" id="PS00211">
    <property type="entry name" value="ABC_TRANSPORTER_1"/>
    <property type="match status" value="1"/>
</dbReference>
<protein>
    <submittedName>
        <fullName evidence="5">Putative ABC transporter ATP-binding protein</fullName>
        <ecNumber evidence="5">3.6.3.-</ecNumber>
    </submittedName>
</protein>
<accession>A0A5J4RJK0</accession>
<dbReference type="PROSITE" id="PS50893">
    <property type="entry name" value="ABC_TRANSPORTER_2"/>
    <property type="match status" value="1"/>
</dbReference>
<reference evidence="5" key="1">
    <citation type="submission" date="2019-03" db="EMBL/GenBank/DDBJ databases">
        <title>Single cell metagenomics reveals metabolic interactions within the superorganism composed of flagellate Streblomastix strix and complex community of Bacteroidetes bacteria on its surface.</title>
        <authorList>
            <person name="Treitli S.C."/>
            <person name="Kolisko M."/>
            <person name="Husnik F."/>
            <person name="Keeling P."/>
            <person name="Hampl V."/>
        </authorList>
    </citation>
    <scope>NUCLEOTIDE SEQUENCE</scope>
    <source>
        <strain evidence="5">STM</strain>
    </source>
</reference>
<dbReference type="InterPro" id="IPR017911">
    <property type="entry name" value="MacB-like_ATP-bd"/>
</dbReference>
<keyword evidence="5" id="KW-0378">Hydrolase</keyword>
<keyword evidence="1" id="KW-0813">Transport</keyword>
<gene>
    <name evidence="5" type="ORF">EZS27_018519</name>
</gene>
<name>A0A5J4RJK0_9ZZZZ</name>
<dbReference type="GO" id="GO:0005886">
    <property type="term" value="C:plasma membrane"/>
    <property type="evidence" value="ECO:0007669"/>
    <property type="project" value="TreeGrafter"/>
</dbReference>
<organism evidence="5">
    <name type="scientific">termite gut metagenome</name>
    <dbReference type="NCBI Taxonomy" id="433724"/>
    <lineage>
        <taxon>unclassified sequences</taxon>
        <taxon>metagenomes</taxon>
        <taxon>organismal metagenomes</taxon>
    </lineage>
</organism>
<evidence type="ECO:0000259" key="4">
    <source>
        <dbReference type="PROSITE" id="PS50893"/>
    </source>
</evidence>
<dbReference type="SMART" id="SM00382">
    <property type="entry name" value="AAA"/>
    <property type="match status" value="1"/>
</dbReference>
<evidence type="ECO:0000256" key="2">
    <source>
        <dbReference type="ARBA" id="ARBA00022741"/>
    </source>
</evidence>
<dbReference type="GO" id="GO:0022857">
    <property type="term" value="F:transmembrane transporter activity"/>
    <property type="evidence" value="ECO:0007669"/>
    <property type="project" value="UniProtKB-ARBA"/>
</dbReference>
<dbReference type="PANTHER" id="PTHR24220">
    <property type="entry name" value="IMPORT ATP-BINDING PROTEIN"/>
    <property type="match status" value="1"/>
</dbReference>
<dbReference type="Gene3D" id="3.40.50.300">
    <property type="entry name" value="P-loop containing nucleotide triphosphate hydrolases"/>
    <property type="match status" value="1"/>
</dbReference>
<dbReference type="AlphaFoldDB" id="A0A5J4RJK0"/>
<dbReference type="InterPro" id="IPR003439">
    <property type="entry name" value="ABC_transporter-like_ATP-bd"/>
</dbReference>
<feature type="domain" description="ABC transporter" evidence="4">
    <location>
        <begin position="5"/>
        <end position="244"/>
    </location>
</feature>
<dbReference type="InterPro" id="IPR003593">
    <property type="entry name" value="AAA+_ATPase"/>
</dbReference>
<dbReference type="PANTHER" id="PTHR24220:SF86">
    <property type="entry name" value="ABC TRANSPORTER ABCH.1"/>
    <property type="match status" value="1"/>
</dbReference>
<dbReference type="GO" id="GO:0005524">
    <property type="term" value="F:ATP binding"/>
    <property type="evidence" value="ECO:0007669"/>
    <property type="project" value="UniProtKB-KW"/>
</dbReference>
<comment type="caution">
    <text evidence="5">The sequence shown here is derived from an EMBL/GenBank/DDBJ whole genome shotgun (WGS) entry which is preliminary data.</text>
</comment>
<evidence type="ECO:0000313" key="5">
    <source>
        <dbReference type="EMBL" id="KAA6333031.1"/>
    </source>
</evidence>
<dbReference type="InterPro" id="IPR015854">
    <property type="entry name" value="ABC_transpr_LolD-like"/>
</dbReference>
<dbReference type="Pfam" id="PF00005">
    <property type="entry name" value="ABC_tran"/>
    <property type="match status" value="1"/>
</dbReference>
<dbReference type="SUPFAM" id="SSF52540">
    <property type="entry name" value="P-loop containing nucleoside triphosphate hydrolases"/>
    <property type="match status" value="1"/>
</dbReference>
<dbReference type="GO" id="GO:0098796">
    <property type="term" value="C:membrane protein complex"/>
    <property type="evidence" value="ECO:0007669"/>
    <property type="project" value="UniProtKB-ARBA"/>
</dbReference>
<proteinExistence type="predicted"/>
<evidence type="ECO:0000256" key="3">
    <source>
        <dbReference type="ARBA" id="ARBA00022840"/>
    </source>
</evidence>
<dbReference type="InterPro" id="IPR027417">
    <property type="entry name" value="P-loop_NTPase"/>
</dbReference>
<dbReference type="EC" id="3.6.3.-" evidence="5"/>